<dbReference type="Proteomes" id="UP001058860">
    <property type="component" value="Chromosome"/>
</dbReference>
<gene>
    <name evidence="1" type="ORF">LRS13_21035</name>
</gene>
<sequence length="278" mass="30156">MPNVLVIANETVGGSALLEAALSRHKADPSTHFHLVVPQTRPRSGLVIYDDAVRHGAQVRVDLATTVMQGHGIDITGDVGDGDPYNAAMDALRDAKYDEVIVSTLPIGESRWLGRDLIQRFEEEAGVPVTHVVTDLKAEGLPFHITLVVANRTASDDKLIARMKEKAADNEQQLFIVVIPQEGGQGHHAGAARARLGNALDRMRGEGLTVAGMIGDPDPYDATMNALQFFNVNDVLISTLPEERSGWLRQQLLPRVRKASNIDVEHIIAERTASTEAA</sequence>
<protein>
    <recommendedName>
        <fullName evidence="3">Universal stress protein</fullName>
    </recommendedName>
</protein>
<name>A0ABY5PEM6_9ACTN</name>
<evidence type="ECO:0000313" key="1">
    <source>
        <dbReference type="EMBL" id="UUY03134.1"/>
    </source>
</evidence>
<dbReference type="EMBL" id="CP088295">
    <property type="protein sequence ID" value="UUY03134.1"/>
    <property type="molecule type" value="Genomic_DNA"/>
</dbReference>
<organism evidence="1 2">
    <name type="scientific">Svornostia abyssi</name>
    <dbReference type="NCBI Taxonomy" id="2898438"/>
    <lineage>
        <taxon>Bacteria</taxon>
        <taxon>Bacillati</taxon>
        <taxon>Actinomycetota</taxon>
        <taxon>Thermoleophilia</taxon>
        <taxon>Solirubrobacterales</taxon>
        <taxon>Baekduiaceae</taxon>
        <taxon>Svornostia</taxon>
    </lineage>
</organism>
<dbReference type="InterPro" id="IPR014729">
    <property type="entry name" value="Rossmann-like_a/b/a_fold"/>
</dbReference>
<evidence type="ECO:0008006" key="3">
    <source>
        <dbReference type="Google" id="ProtNLM"/>
    </source>
</evidence>
<proteinExistence type="predicted"/>
<dbReference type="SUPFAM" id="SSF52402">
    <property type="entry name" value="Adenine nucleotide alpha hydrolases-like"/>
    <property type="match status" value="2"/>
</dbReference>
<reference evidence="2" key="1">
    <citation type="submission" date="2021-11" db="EMBL/GenBank/DDBJ databases">
        <title>Cultivation dependent microbiological survey of springs from the worlds oldest radium mine currently devoted to the extraction of radon-saturated water.</title>
        <authorList>
            <person name="Kapinusova G."/>
            <person name="Smrhova T."/>
            <person name="Strejcek M."/>
            <person name="Suman J."/>
            <person name="Jani K."/>
            <person name="Pajer P."/>
            <person name="Uhlik O."/>
        </authorList>
    </citation>
    <scope>NUCLEOTIDE SEQUENCE [LARGE SCALE GENOMIC DNA]</scope>
    <source>
        <strain evidence="2">J379</strain>
    </source>
</reference>
<evidence type="ECO:0000313" key="2">
    <source>
        <dbReference type="Proteomes" id="UP001058860"/>
    </source>
</evidence>
<dbReference type="RefSeq" id="WP_353863645.1">
    <property type="nucleotide sequence ID" value="NZ_CP088295.1"/>
</dbReference>
<dbReference type="Gene3D" id="3.40.50.620">
    <property type="entry name" value="HUPs"/>
    <property type="match status" value="2"/>
</dbReference>
<keyword evidence="2" id="KW-1185">Reference proteome</keyword>
<accession>A0ABY5PEM6</accession>